<reference evidence="1 2" key="1">
    <citation type="submission" date="2018-10" db="EMBL/GenBank/DDBJ databases">
        <title>Sequencing the genomes of 1000 actinobacteria strains.</title>
        <authorList>
            <person name="Klenk H.-P."/>
        </authorList>
    </citation>
    <scope>NUCLEOTIDE SEQUENCE [LARGE SCALE GENOMIC DNA]</scope>
    <source>
        <strain evidence="1 2">DSM 45175</strain>
    </source>
</reference>
<dbReference type="AlphaFoldDB" id="A0A495JKU6"/>
<organism evidence="1 2">
    <name type="scientific">Micromonospora pisi</name>
    <dbReference type="NCBI Taxonomy" id="589240"/>
    <lineage>
        <taxon>Bacteria</taxon>
        <taxon>Bacillati</taxon>
        <taxon>Actinomycetota</taxon>
        <taxon>Actinomycetes</taxon>
        <taxon>Micromonosporales</taxon>
        <taxon>Micromonosporaceae</taxon>
        <taxon>Micromonospora</taxon>
    </lineage>
</organism>
<accession>A0A495JKU6</accession>
<comment type="caution">
    <text evidence="1">The sequence shown here is derived from an EMBL/GenBank/DDBJ whole genome shotgun (WGS) entry which is preliminary data.</text>
</comment>
<name>A0A495JKU6_9ACTN</name>
<dbReference type="OrthoDB" id="3391820at2"/>
<dbReference type="RefSeq" id="WP_121157247.1">
    <property type="nucleotide sequence ID" value="NZ_RBKT01000001.1"/>
</dbReference>
<evidence type="ECO:0000313" key="1">
    <source>
        <dbReference type="EMBL" id="RKR88649.1"/>
    </source>
</evidence>
<gene>
    <name evidence="1" type="ORF">BDK92_2978</name>
</gene>
<evidence type="ECO:0000313" key="2">
    <source>
        <dbReference type="Proteomes" id="UP000277671"/>
    </source>
</evidence>
<evidence type="ECO:0008006" key="3">
    <source>
        <dbReference type="Google" id="ProtNLM"/>
    </source>
</evidence>
<dbReference type="Proteomes" id="UP000277671">
    <property type="component" value="Unassembled WGS sequence"/>
</dbReference>
<keyword evidence="2" id="KW-1185">Reference proteome</keyword>
<sequence length="86" mass="8985">MTSVGEVKAGLTRFNDEATRQAATIRSLAESMDRTSAMLRGLTSGASAAQVAEALVRLEQAKQRLHEAATLAQGAVEATDSYAAGF</sequence>
<proteinExistence type="predicted"/>
<protein>
    <recommendedName>
        <fullName evidence="3">Excreted virulence factor EspC (Type VII ESX diderm)</fullName>
    </recommendedName>
</protein>
<dbReference type="EMBL" id="RBKT01000001">
    <property type="protein sequence ID" value="RKR88649.1"/>
    <property type="molecule type" value="Genomic_DNA"/>
</dbReference>